<dbReference type="InterPro" id="IPR035952">
    <property type="entry name" value="Rhomboid-like_sf"/>
</dbReference>
<feature type="transmembrane region" description="Helical" evidence="7">
    <location>
        <begin position="214"/>
        <end position="233"/>
    </location>
</feature>
<evidence type="ECO:0000256" key="1">
    <source>
        <dbReference type="ARBA" id="ARBA00004141"/>
    </source>
</evidence>
<accession>A0A506U0Y3</accession>
<feature type="transmembrane region" description="Helical" evidence="7">
    <location>
        <begin position="114"/>
        <end position="133"/>
    </location>
</feature>
<evidence type="ECO:0000256" key="7">
    <source>
        <dbReference type="SAM" id="Phobius"/>
    </source>
</evidence>
<feature type="transmembrane region" description="Helical" evidence="7">
    <location>
        <begin position="51"/>
        <end position="67"/>
    </location>
</feature>
<protein>
    <submittedName>
        <fullName evidence="9">Rhomboid family intramembrane serine protease</fullName>
    </submittedName>
</protein>
<dbReference type="GO" id="GO:0006508">
    <property type="term" value="P:proteolysis"/>
    <property type="evidence" value="ECO:0007669"/>
    <property type="project" value="UniProtKB-KW"/>
</dbReference>
<evidence type="ECO:0000256" key="2">
    <source>
        <dbReference type="ARBA" id="ARBA00022475"/>
    </source>
</evidence>
<evidence type="ECO:0000313" key="10">
    <source>
        <dbReference type="Proteomes" id="UP000318801"/>
    </source>
</evidence>
<dbReference type="OrthoDB" id="9797190at2"/>
<organism evidence="9 10">
    <name type="scientific">Martelella alba</name>
    <dbReference type="NCBI Taxonomy" id="2590451"/>
    <lineage>
        <taxon>Bacteria</taxon>
        <taxon>Pseudomonadati</taxon>
        <taxon>Pseudomonadota</taxon>
        <taxon>Alphaproteobacteria</taxon>
        <taxon>Hyphomicrobiales</taxon>
        <taxon>Aurantimonadaceae</taxon>
        <taxon>Martelella</taxon>
    </lineage>
</organism>
<dbReference type="SUPFAM" id="SSF144091">
    <property type="entry name" value="Rhomboid-like"/>
    <property type="match status" value="1"/>
</dbReference>
<keyword evidence="3" id="KW-0997">Cell inner membrane</keyword>
<comment type="subcellular location">
    <subcellularLocation>
        <location evidence="1">Membrane</location>
        <topology evidence="1">Multi-pass membrane protein</topology>
    </subcellularLocation>
</comment>
<keyword evidence="9" id="KW-0378">Hydrolase</keyword>
<evidence type="ECO:0000313" key="9">
    <source>
        <dbReference type="EMBL" id="TPW28012.1"/>
    </source>
</evidence>
<feature type="transmembrane region" description="Helical" evidence="7">
    <location>
        <begin position="87"/>
        <end position="107"/>
    </location>
</feature>
<feature type="transmembrane region" description="Helical" evidence="7">
    <location>
        <begin position="188"/>
        <end position="208"/>
    </location>
</feature>
<evidence type="ECO:0000256" key="4">
    <source>
        <dbReference type="ARBA" id="ARBA00022692"/>
    </source>
</evidence>
<evidence type="ECO:0000259" key="8">
    <source>
        <dbReference type="Pfam" id="PF01694"/>
    </source>
</evidence>
<evidence type="ECO:0000256" key="5">
    <source>
        <dbReference type="ARBA" id="ARBA00022989"/>
    </source>
</evidence>
<feature type="transmembrane region" description="Helical" evidence="7">
    <location>
        <begin position="20"/>
        <end position="39"/>
    </location>
</feature>
<sequence>MSSPFARPPHGQKPPSNPPVNLPPAVIASLAVLFVVFLFQQYVIDFSGRSVLWMRFGFIAGRYSLPLDQQGLAWLWSPVTYSLLHGSWTHIIFNSIWLAIFGAPVANRIGSLRFAILWIVSAVFSAFFFAALNWGSPEILIGASGVVSAYMGAACRFVFTPRGAFSVHAHINPRLSIIQVAQNKTARAFVLVWLIGNLAVAAGFGLVGVDAADVAWQAHIGGFLFGFLAFPLFDHRTPRVLRF</sequence>
<keyword evidence="4 7" id="KW-0812">Transmembrane</keyword>
<dbReference type="PANTHER" id="PTHR43066">
    <property type="entry name" value="RHOMBOID-RELATED PROTEIN"/>
    <property type="match status" value="1"/>
</dbReference>
<keyword evidence="5 7" id="KW-1133">Transmembrane helix</keyword>
<keyword evidence="10" id="KW-1185">Reference proteome</keyword>
<keyword evidence="9" id="KW-0645">Protease</keyword>
<name>A0A506U0Y3_9HYPH</name>
<reference evidence="9 10" key="1">
    <citation type="submission" date="2019-06" db="EMBL/GenBank/DDBJ databases">
        <authorList>
            <person name="Li M."/>
        </authorList>
    </citation>
    <scope>NUCLEOTIDE SEQUENCE [LARGE SCALE GENOMIC DNA]</scope>
    <source>
        <strain evidence="9 10">BGMRC2036</strain>
    </source>
</reference>
<gene>
    <name evidence="9" type="ORF">FJU08_18385</name>
</gene>
<dbReference type="Pfam" id="PF01694">
    <property type="entry name" value="Rhomboid"/>
    <property type="match status" value="1"/>
</dbReference>
<dbReference type="RefSeq" id="WP_141150509.1">
    <property type="nucleotide sequence ID" value="NZ_VHLG01000014.1"/>
</dbReference>
<dbReference type="GO" id="GO:0016020">
    <property type="term" value="C:membrane"/>
    <property type="evidence" value="ECO:0007669"/>
    <property type="project" value="UniProtKB-SubCell"/>
</dbReference>
<keyword evidence="6 7" id="KW-0472">Membrane</keyword>
<feature type="domain" description="Peptidase S54 rhomboid" evidence="8">
    <location>
        <begin position="75"/>
        <end position="229"/>
    </location>
</feature>
<comment type="caution">
    <text evidence="9">The sequence shown here is derived from an EMBL/GenBank/DDBJ whole genome shotgun (WGS) entry which is preliminary data.</text>
</comment>
<feature type="transmembrane region" description="Helical" evidence="7">
    <location>
        <begin position="139"/>
        <end position="159"/>
    </location>
</feature>
<dbReference type="Gene3D" id="1.20.1540.10">
    <property type="entry name" value="Rhomboid-like"/>
    <property type="match status" value="1"/>
</dbReference>
<evidence type="ECO:0000256" key="3">
    <source>
        <dbReference type="ARBA" id="ARBA00022519"/>
    </source>
</evidence>
<dbReference type="GO" id="GO:0004252">
    <property type="term" value="F:serine-type endopeptidase activity"/>
    <property type="evidence" value="ECO:0007669"/>
    <property type="project" value="InterPro"/>
</dbReference>
<keyword evidence="2" id="KW-1003">Cell membrane</keyword>
<dbReference type="EMBL" id="VHLG01000014">
    <property type="protein sequence ID" value="TPW28012.1"/>
    <property type="molecule type" value="Genomic_DNA"/>
</dbReference>
<dbReference type="PANTHER" id="PTHR43066:SF26">
    <property type="entry name" value="RHOMBOID PROTEASE GLPG"/>
    <property type="match status" value="1"/>
</dbReference>
<dbReference type="AlphaFoldDB" id="A0A506U0Y3"/>
<evidence type="ECO:0000256" key="6">
    <source>
        <dbReference type="ARBA" id="ARBA00023136"/>
    </source>
</evidence>
<dbReference type="InterPro" id="IPR022764">
    <property type="entry name" value="Peptidase_S54_rhomboid_dom"/>
</dbReference>
<proteinExistence type="predicted"/>
<dbReference type="Proteomes" id="UP000318801">
    <property type="component" value="Unassembled WGS sequence"/>
</dbReference>